<accession>A0A368SKG9</accession>
<reference evidence="3" key="1">
    <citation type="journal article" date="2012" name="Nat. Biotechnol.">
        <title>Reference genome sequence of the model plant Setaria.</title>
        <authorList>
            <person name="Bennetzen J.L."/>
            <person name="Schmutz J."/>
            <person name="Wang H."/>
            <person name="Percifield R."/>
            <person name="Hawkins J."/>
            <person name="Pontaroli A.C."/>
            <person name="Estep M."/>
            <person name="Feng L."/>
            <person name="Vaughn J.N."/>
            <person name="Grimwood J."/>
            <person name="Jenkins J."/>
            <person name="Barry K."/>
            <person name="Lindquist E."/>
            <person name="Hellsten U."/>
            <person name="Deshpande S."/>
            <person name="Wang X."/>
            <person name="Wu X."/>
            <person name="Mitros T."/>
            <person name="Triplett J."/>
            <person name="Yang X."/>
            <person name="Ye C.Y."/>
            <person name="Mauro-Herrera M."/>
            <person name="Wang L."/>
            <person name="Li P."/>
            <person name="Sharma M."/>
            <person name="Sharma R."/>
            <person name="Ronald P.C."/>
            <person name="Panaud O."/>
            <person name="Kellogg E.A."/>
            <person name="Brutnell T.P."/>
            <person name="Doust A.N."/>
            <person name="Tuskan G.A."/>
            <person name="Rokhsar D."/>
            <person name="Devos K.M."/>
        </authorList>
    </citation>
    <scope>NUCLEOTIDE SEQUENCE [LARGE SCALE GENOMIC DNA]</scope>
    <source>
        <strain evidence="3">Yugu1</strain>
    </source>
</reference>
<evidence type="ECO:0000256" key="2">
    <source>
        <dbReference type="SAM" id="Phobius"/>
    </source>
</evidence>
<feature type="region of interest" description="Disordered" evidence="1">
    <location>
        <begin position="1"/>
        <end position="30"/>
    </location>
</feature>
<sequence>MRMQMRQARRPWRRRQQLPPRASLEPSSSCSTGNLLQVLSSACSCAAGHMFVLPPGARYPIRFHLLCASWSFPSTALMELVVQIHSCFNWLPRLLVYFYGLCWHFAVAFLLSFLFFCVRN</sequence>
<proteinExistence type="predicted"/>
<name>A0A368SKG9_SETIT</name>
<protein>
    <submittedName>
        <fullName evidence="3">Uncharacterized protein</fullName>
    </submittedName>
</protein>
<dbReference type="AlphaFoldDB" id="A0A368SKG9"/>
<dbReference type="EMBL" id="CM003536">
    <property type="protein sequence ID" value="RCV42917.1"/>
    <property type="molecule type" value="Genomic_DNA"/>
</dbReference>
<keyword evidence="2" id="KW-1133">Transmembrane helix</keyword>
<evidence type="ECO:0000256" key="1">
    <source>
        <dbReference type="SAM" id="MobiDB-lite"/>
    </source>
</evidence>
<keyword evidence="2" id="KW-0472">Membrane</keyword>
<feature type="compositionally biased region" description="Basic residues" evidence="1">
    <location>
        <begin position="7"/>
        <end position="16"/>
    </location>
</feature>
<reference evidence="3" key="2">
    <citation type="submission" date="2015-07" db="EMBL/GenBank/DDBJ databases">
        <authorList>
            <person name="Noorani M."/>
        </authorList>
    </citation>
    <scope>NUCLEOTIDE SEQUENCE</scope>
    <source>
        <strain evidence="3">Yugu1</strain>
    </source>
</reference>
<organism evidence="3">
    <name type="scientific">Setaria italica</name>
    <name type="common">Foxtail millet</name>
    <name type="synonym">Panicum italicum</name>
    <dbReference type="NCBI Taxonomy" id="4555"/>
    <lineage>
        <taxon>Eukaryota</taxon>
        <taxon>Viridiplantae</taxon>
        <taxon>Streptophyta</taxon>
        <taxon>Embryophyta</taxon>
        <taxon>Tracheophyta</taxon>
        <taxon>Spermatophyta</taxon>
        <taxon>Magnoliopsida</taxon>
        <taxon>Liliopsida</taxon>
        <taxon>Poales</taxon>
        <taxon>Poaceae</taxon>
        <taxon>PACMAD clade</taxon>
        <taxon>Panicoideae</taxon>
        <taxon>Panicodae</taxon>
        <taxon>Paniceae</taxon>
        <taxon>Cenchrinae</taxon>
        <taxon>Setaria</taxon>
    </lineage>
</organism>
<evidence type="ECO:0000313" key="3">
    <source>
        <dbReference type="EMBL" id="RCV42917.1"/>
    </source>
</evidence>
<dbReference type="OrthoDB" id="4062651at2759"/>
<gene>
    <name evidence="3" type="ORF">SETIT_9G253900v2</name>
</gene>
<feature type="transmembrane region" description="Helical" evidence="2">
    <location>
        <begin position="94"/>
        <end position="116"/>
    </location>
</feature>
<keyword evidence="2" id="KW-0812">Transmembrane</keyword>